<dbReference type="Proteomes" id="UP000198280">
    <property type="component" value="Unassembled WGS sequence"/>
</dbReference>
<reference evidence="4 5" key="1">
    <citation type="submission" date="2017-06" db="EMBL/GenBank/DDBJ databases">
        <authorList>
            <person name="Kim H.J."/>
            <person name="Triplett B.A."/>
        </authorList>
    </citation>
    <scope>NUCLEOTIDE SEQUENCE [LARGE SCALE GENOMIC DNA]</scope>
    <source>
        <strain evidence="4 5">CGMCC 4.1858</strain>
    </source>
</reference>
<keyword evidence="5" id="KW-1185">Reference proteome</keyword>
<dbReference type="Gene3D" id="3.40.50.720">
    <property type="entry name" value="NAD(P)-binding Rossmann-like Domain"/>
    <property type="match status" value="1"/>
</dbReference>
<dbReference type="RefSeq" id="WP_089223828.1">
    <property type="nucleotide sequence ID" value="NZ_FZOF01000005.1"/>
</dbReference>
<comment type="similarity">
    <text evidence="1">Belongs to the short-chain dehydrogenases/reductases (SDR) family.</text>
</comment>
<dbReference type="InterPro" id="IPR020904">
    <property type="entry name" value="Sc_DH/Rdtase_CS"/>
</dbReference>
<dbReference type="PANTHER" id="PTHR44196:SF1">
    <property type="entry name" value="DEHYDROGENASE_REDUCTASE SDR FAMILY MEMBER 7B"/>
    <property type="match status" value="1"/>
</dbReference>
<feature type="domain" description="Ketoreductase" evidence="3">
    <location>
        <begin position="6"/>
        <end position="181"/>
    </location>
</feature>
<protein>
    <submittedName>
        <fullName evidence="4">Short-chain dehydrogenase</fullName>
    </submittedName>
</protein>
<accession>A0A239E182</accession>
<dbReference type="PROSITE" id="PS00061">
    <property type="entry name" value="ADH_SHORT"/>
    <property type="match status" value="1"/>
</dbReference>
<dbReference type="SMART" id="SM00822">
    <property type="entry name" value="PKS_KR"/>
    <property type="match status" value="1"/>
</dbReference>
<name>A0A239E182_9ACTN</name>
<dbReference type="InterPro" id="IPR036291">
    <property type="entry name" value="NAD(P)-bd_dom_sf"/>
</dbReference>
<dbReference type="PRINTS" id="PR00081">
    <property type="entry name" value="GDHRDH"/>
</dbReference>
<organism evidence="4 5">
    <name type="scientific">Actinacidiphila glaucinigra</name>
    <dbReference type="NCBI Taxonomy" id="235986"/>
    <lineage>
        <taxon>Bacteria</taxon>
        <taxon>Bacillati</taxon>
        <taxon>Actinomycetota</taxon>
        <taxon>Actinomycetes</taxon>
        <taxon>Kitasatosporales</taxon>
        <taxon>Streptomycetaceae</taxon>
        <taxon>Actinacidiphila</taxon>
    </lineage>
</organism>
<gene>
    <name evidence="4" type="ORF">SAMN05216252_105270</name>
</gene>
<keyword evidence="2" id="KW-0560">Oxidoreductase</keyword>
<dbReference type="Pfam" id="PF00106">
    <property type="entry name" value="adh_short"/>
    <property type="match status" value="1"/>
</dbReference>
<evidence type="ECO:0000256" key="1">
    <source>
        <dbReference type="ARBA" id="ARBA00006484"/>
    </source>
</evidence>
<dbReference type="OrthoDB" id="5178125at2"/>
<evidence type="ECO:0000259" key="3">
    <source>
        <dbReference type="SMART" id="SM00822"/>
    </source>
</evidence>
<dbReference type="GO" id="GO:0016491">
    <property type="term" value="F:oxidoreductase activity"/>
    <property type="evidence" value="ECO:0007669"/>
    <property type="project" value="UniProtKB-KW"/>
</dbReference>
<dbReference type="PANTHER" id="PTHR44196">
    <property type="entry name" value="DEHYDROGENASE/REDUCTASE SDR FAMILY MEMBER 7B"/>
    <property type="match status" value="1"/>
</dbReference>
<dbReference type="InterPro" id="IPR002347">
    <property type="entry name" value="SDR_fam"/>
</dbReference>
<evidence type="ECO:0000313" key="4">
    <source>
        <dbReference type="EMBL" id="SNS38480.1"/>
    </source>
</evidence>
<dbReference type="GO" id="GO:0016020">
    <property type="term" value="C:membrane"/>
    <property type="evidence" value="ECO:0007669"/>
    <property type="project" value="TreeGrafter"/>
</dbReference>
<evidence type="ECO:0000313" key="5">
    <source>
        <dbReference type="Proteomes" id="UP000198280"/>
    </source>
</evidence>
<proteinExistence type="inferred from homology"/>
<sequence length="264" mass="27452">MRIAGATVLLTGATGGLGQDMARELAAKGARLTLSGRRPDVLEPLAKSLDARAVPADLAVRSDVERLAAECAGIDVLVANAALPSSGELLDYTPDELDRALMVNLRAPVLLARLLAPAMVGAGRGHIVLIGSLSGKAASRSTSLYNATKFGLRGFAHGFREDLHGTGVGVSLVQPGFVRDAGMFADTGAKAPAGARTVTPRQVTAGVVRAVERNLGEVNVAPPELRLLTAVAGQFPVFAARVQRLSGSADRATRDIVTAQRHRR</sequence>
<dbReference type="SUPFAM" id="SSF51735">
    <property type="entry name" value="NAD(P)-binding Rossmann-fold domains"/>
    <property type="match status" value="1"/>
</dbReference>
<evidence type="ECO:0000256" key="2">
    <source>
        <dbReference type="ARBA" id="ARBA00023002"/>
    </source>
</evidence>
<dbReference type="InterPro" id="IPR057326">
    <property type="entry name" value="KR_dom"/>
</dbReference>
<dbReference type="AlphaFoldDB" id="A0A239E182"/>
<dbReference type="EMBL" id="FZOF01000005">
    <property type="protein sequence ID" value="SNS38480.1"/>
    <property type="molecule type" value="Genomic_DNA"/>
</dbReference>